<dbReference type="OrthoDB" id="2230630at2759"/>
<sequence length="499" mass="56096">MLVKMHFTSKSPHSMIFLALLSISVHVSSAPVFNVVNKYDVHGNLCPLPTLMRLECPRICVTDTSLCPESIRPSCAGNQVYCADGTCKDVCDTNLVNPCDCGYSTSLISSNTASMVPCLDYIARRVQNFNSSDPNAIKKSCLSYLDSPYLDDWSFNSTSKSVYLTCPVAPTPPLTYREPIFIAFWGLVNPKSGKNEGVSNYILLSNDSDQFVAGNNTQGNSNSLNHIRNIDSGLNDEKHGSMFVQNNTSTASNIFSTPDKVLAIEKNCVDNKEPTHKDYLKITGLKKNFFGTLALLSTYFTMFGLFMIVLLLCLDYYGLVTKEGAGLTHLDYNYSGIIFIIVWTYMAIYVIILVVKKDNLKKFFKLQTCLSNAEYIQVERPKDSLIFESKNYKSITKFVLQLDAFFSRVLNKLFTITTSKVITTESSMRYFSYNSSRFLYNPEIQNFESKSFSYWSTVDSILSLKGGLTTQEAKSRIEYIGLNFIPVKVTPYYVAVFQE</sequence>
<proteinExistence type="predicted"/>
<keyword evidence="1" id="KW-0472">Membrane</keyword>
<accession>A0A2T9Z2N3</accession>
<dbReference type="AlphaFoldDB" id="A0A2T9Z2N3"/>
<feature type="transmembrane region" description="Helical" evidence="1">
    <location>
        <begin position="332"/>
        <end position="355"/>
    </location>
</feature>
<name>A0A2T9Z2N3_9FUNG</name>
<evidence type="ECO:0000313" key="3">
    <source>
        <dbReference type="Proteomes" id="UP000245609"/>
    </source>
</evidence>
<dbReference type="EMBL" id="MBFS01002340">
    <property type="protein sequence ID" value="PVU98829.1"/>
    <property type="molecule type" value="Genomic_DNA"/>
</dbReference>
<gene>
    <name evidence="2" type="ORF">BB560_005604</name>
</gene>
<keyword evidence="1" id="KW-0812">Transmembrane</keyword>
<dbReference type="STRING" id="133381.A0A2T9Z2N3"/>
<organism evidence="2 3">
    <name type="scientific">Smittium megazygosporum</name>
    <dbReference type="NCBI Taxonomy" id="133381"/>
    <lineage>
        <taxon>Eukaryota</taxon>
        <taxon>Fungi</taxon>
        <taxon>Fungi incertae sedis</taxon>
        <taxon>Zoopagomycota</taxon>
        <taxon>Kickxellomycotina</taxon>
        <taxon>Harpellomycetes</taxon>
        <taxon>Harpellales</taxon>
        <taxon>Legeriomycetaceae</taxon>
        <taxon>Smittium</taxon>
    </lineage>
</organism>
<feature type="transmembrane region" description="Helical" evidence="1">
    <location>
        <begin position="289"/>
        <end position="312"/>
    </location>
</feature>
<dbReference type="Proteomes" id="UP000245609">
    <property type="component" value="Unassembled WGS sequence"/>
</dbReference>
<evidence type="ECO:0000256" key="1">
    <source>
        <dbReference type="SAM" id="Phobius"/>
    </source>
</evidence>
<comment type="caution">
    <text evidence="2">The sequence shown here is derived from an EMBL/GenBank/DDBJ whole genome shotgun (WGS) entry which is preliminary data.</text>
</comment>
<feature type="transmembrane region" description="Helical" evidence="1">
    <location>
        <begin position="15"/>
        <end position="36"/>
    </location>
</feature>
<keyword evidence="3" id="KW-1185">Reference proteome</keyword>
<reference evidence="2 3" key="1">
    <citation type="journal article" date="2018" name="MBio">
        <title>Comparative Genomics Reveals the Core Gene Toolbox for the Fungus-Insect Symbiosis.</title>
        <authorList>
            <person name="Wang Y."/>
            <person name="Stata M."/>
            <person name="Wang W."/>
            <person name="Stajich J.E."/>
            <person name="White M.M."/>
            <person name="Moncalvo J.M."/>
        </authorList>
    </citation>
    <scope>NUCLEOTIDE SEQUENCE [LARGE SCALE GENOMIC DNA]</scope>
    <source>
        <strain evidence="2 3">SC-DP-2</strain>
    </source>
</reference>
<evidence type="ECO:0000313" key="2">
    <source>
        <dbReference type="EMBL" id="PVU98829.1"/>
    </source>
</evidence>
<keyword evidence="1" id="KW-1133">Transmembrane helix</keyword>
<protein>
    <submittedName>
        <fullName evidence="2">Uncharacterized protein</fullName>
    </submittedName>
</protein>